<keyword evidence="3" id="KW-1185">Reference proteome</keyword>
<evidence type="ECO:0000256" key="1">
    <source>
        <dbReference type="HAMAP-Rule" id="MF_00652"/>
    </source>
</evidence>
<proteinExistence type="inferred from homology"/>
<reference evidence="2 3" key="1">
    <citation type="journal article" date="2019" name="Int. J. Syst. Evol. Microbiol.">
        <title>The Global Catalogue of Microorganisms (GCM) 10K type strain sequencing project: providing services to taxonomists for standard genome sequencing and annotation.</title>
        <authorList>
            <consortium name="The Broad Institute Genomics Platform"/>
            <consortium name="The Broad Institute Genome Sequencing Center for Infectious Disease"/>
            <person name="Wu L."/>
            <person name="Ma J."/>
        </authorList>
    </citation>
    <scope>NUCLEOTIDE SEQUENCE [LARGE SCALE GENOMIC DNA]</scope>
    <source>
        <strain evidence="2 3">JCM 16343</strain>
    </source>
</reference>
<comment type="similarity">
    <text evidence="1">Belongs to the UPF0246 family.</text>
</comment>
<accession>A0ABN0VWB9</accession>
<dbReference type="Proteomes" id="UP001501787">
    <property type="component" value="Unassembled WGS sequence"/>
</dbReference>
<gene>
    <name evidence="2" type="primary">yaaA</name>
    <name evidence="2" type="ORF">GCM10009129_15360</name>
</gene>
<evidence type="ECO:0000313" key="3">
    <source>
        <dbReference type="Proteomes" id="UP001501787"/>
    </source>
</evidence>
<dbReference type="InterPro" id="IPR005583">
    <property type="entry name" value="YaaA"/>
</dbReference>
<sequence length="265" mass="29497">MYFLLSPAKSLNETDAVPAAATEFSQPELIAPASELMHVLKDKDPLDLQELMGISNDLATLNAERNQQWQTPFTTDNAKPALYLFDGDVYTGLDGYALDKAAAEYVNAHVGILSGLYGVLKPLDLIQPYRLEMGTALENPKGKNLYTFWDDAITQVVNERVQAVQGDEDKPVLVNLASNEYFKAIKKAALRARVITPRFEDEKNGNYKVISFYAKKARGLMVKYAAENKITEAEGLKGFNLAGYYYCEAASDAKTWTFRRDADAQ</sequence>
<name>A0ABN0VWB9_9GAMM</name>
<dbReference type="EMBL" id="BAAAFR010000004">
    <property type="protein sequence ID" value="GAA0318694.1"/>
    <property type="molecule type" value="Genomic_DNA"/>
</dbReference>
<dbReference type="HAMAP" id="MF_00652">
    <property type="entry name" value="UPF0246"/>
    <property type="match status" value="1"/>
</dbReference>
<dbReference type="RefSeq" id="WP_201505025.1">
    <property type="nucleotide sequence ID" value="NZ_BAAAFR010000004.1"/>
</dbReference>
<dbReference type="PANTHER" id="PTHR30283">
    <property type="entry name" value="PEROXIDE STRESS RESPONSE PROTEIN YAAA"/>
    <property type="match status" value="1"/>
</dbReference>
<protein>
    <recommendedName>
        <fullName evidence="1">UPF0246 protein GCM10009129_15360</fullName>
    </recommendedName>
</protein>
<dbReference type="PANTHER" id="PTHR30283:SF4">
    <property type="entry name" value="PEROXIDE STRESS RESISTANCE PROTEIN YAAA"/>
    <property type="match status" value="1"/>
</dbReference>
<dbReference type="NCBIfam" id="NF002542">
    <property type="entry name" value="PRK02101.1-3"/>
    <property type="match status" value="1"/>
</dbReference>
<organism evidence="2 3">
    <name type="scientific">Psychrobacter aestuarii</name>
    <dbReference type="NCBI Taxonomy" id="556327"/>
    <lineage>
        <taxon>Bacteria</taxon>
        <taxon>Pseudomonadati</taxon>
        <taxon>Pseudomonadota</taxon>
        <taxon>Gammaproteobacteria</taxon>
        <taxon>Moraxellales</taxon>
        <taxon>Moraxellaceae</taxon>
        <taxon>Psychrobacter</taxon>
    </lineage>
</organism>
<evidence type="ECO:0000313" key="2">
    <source>
        <dbReference type="EMBL" id="GAA0318694.1"/>
    </source>
</evidence>
<comment type="caution">
    <text evidence="2">The sequence shown here is derived from an EMBL/GenBank/DDBJ whole genome shotgun (WGS) entry which is preliminary data.</text>
</comment>
<dbReference type="Pfam" id="PF03883">
    <property type="entry name" value="H2O2_YaaD"/>
    <property type="match status" value="1"/>
</dbReference>